<evidence type="ECO:0000313" key="2">
    <source>
        <dbReference type="Proteomes" id="UP001229651"/>
    </source>
</evidence>
<proteinExistence type="predicted"/>
<reference evidence="1 2" key="1">
    <citation type="submission" date="2023-07" db="EMBL/GenBank/DDBJ databases">
        <title>Sequencing the genomes of 1000 actinobacteria strains.</title>
        <authorList>
            <person name="Klenk H.-P."/>
        </authorList>
    </citation>
    <scope>NUCLEOTIDE SEQUENCE [LARGE SCALE GENOMIC DNA]</scope>
    <source>
        <strain evidence="1 2">DSM 45805</strain>
    </source>
</reference>
<organism evidence="1 2">
    <name type="scientific">Amycolatopsis thermophila</name>
    <dbReference type="NCBI Taxonomy" id="206084"/>
    <lineage>
        <taxon>Bacteria</taxon>
        <taxon>Bacillati</taxon>
        <taxon>Actinomycetota</taxon>
        <taxon>Actinomycetes</taxon>
        <taxon>Pseudonocardiales</taxon>
        <taxon>Pseudonocardiaceae</taxon>
        <taxon>Amycolatopsis</taxon>
    </lineage>
</organism>
<gene>
    <name evidence="1" type="ORF">FB470_001017</name>
</gene>
<accession>A0ABU0EP00</accession>
<protein>
    <submittedName>
        <fullName evidence="1">Uncharacterized protein</fullName>
    </submittedName>
</protein>
<dbReference type="RefSeq" id="WP_306989146.1">
    <property type="nucleotide sequence ID" value="NZ_JAUSUT010000001.1"/>
</dbReference>
<dbReference type="EMBL" id="JAUSUT010000001">
    <property type="protein sequence ID" value="MDQ0377023.1"/>
    <property type="molecule type" value="Genomic_DNA"/>
</dbReference>
<sequence length="64" mass="7397">MVIVSLIGLLLVGAGVYDVRTRRKRPVTAWAPDELIEHRRDLRAAAGVNFRVRDFGWMAVRHRR</sequence>
<dbReference type="Proteomes" id="UP001229651">
    <property type="component" value="Unassembled WGS sequence"/>
</dbReference>
<keyword evidence="2" id="KW-1185">Reference proteome</keyword>
<comment type="caution">
    <text evidence="1">The sequence shown here is derived from an EMBL/GenBank/DDBJ whole genome shotgun (WGS) entry which is preliminary data.</text>
</comment>
<evidence type="ECO:0000313" key="1">
    <source>
        <dbReference type="EMBL" id="MDQ0377023.1"/>
    </source>
</evidence>
<name>A0ABU0EP00_9PSEU</name>